<comment type="caution">
    <text evidence="2">The sequence shown here is derived from an EMBL/GenBank/DDBJ whole genome shotgun (WGS) entry which is preliminary data.</text>
</comment>
<proteinExistence type="predicted"/>
<feature type="region of interest" description="Disordered" evidence="1">
    <location>
        <begin position="284"/>
        <end position="321"/>
    </location>
</feature>
<dbReference type="EMBL" id="JAAMPI010001170">
    <property type="protein sequence ID" value="KAF4626346.1"/>
    <property type="molecule type" value="Genomic_DNA"/>
</dbReference>
<evidence type="ECO:0000313" key="3">
    <source>
        <dbReference type="Proteomes" id="UP000566819"/>
    </source>
</evidence>
<organism evidence="2 3">
    <name type="scientific">Cudoniella acicularis</name>
    <dbReference type="NCBI Taxonomy" id="354080"/>
    <lineage>
        <taxon>Eukaryota</taxon>
        <taxon>Fungi</taxon>
        <taxon>Dikarya</taxon>
        <taxon>Ascomycota</taxon>
        <taxon>Pezizomycotina</taxon>
        <taxon>Leotiomycetes</taxon>
        <taxon>Helotiales</taxon>
        <taxon>Tricladiaceae</taxon>
        <taxon>Cudoniella</taxon>
    </lineage>
</organism>
<keyword evidence="3" id="KW-1185">Reference proteome</keyword>
<sequence length="535" mass="60026">MSGFYPIVTPPLEHTHKSVKYTCSEEGLAKDGWLYDPNAERFLRPKTSKAGATPKEIEKKPLGWWKAQCSFRGLNQTGAINDLQLRLREAKKKMLPELKAVETELIREFKKKNKAARDGTWASLKSVEQKAKANPSRFLAEAFPKGANGRPTNLDIIILKIGDNHRLAVATAAEDAGLETVSVDALWTANKKPNPDRWIIIGRTRDAVWNQMREIERESARSKQIGMAGEPGPKKAKTNAGAQSTSKATVNPLIEQPPRKKQTARKIASNWELSPDPIVERPVFKTKQTARKTASNWHSSEDEKPLMSKQTASDSKSDIKSENSWDVRGRYLISCPGIEEEWSSQGGGDPSLTLDVYLENKNGRQQLYAVFDFRVIKGIMRFEKPVPASRVAKAGESSSKRKREDIDDDGDAKMEMCPSFTGNETASESYTENVFYLGAKDKPTARRPTWRYRWRGEETGEGEIQLGSDKAVQCITYSNKGTELSGTFKCSYLRECNFTGVKIRPRPSDGHVDPEAQWTNRSQAAYDYASRARWG</sequence>
<gene>
    <name evidence="2" type="ORF">G7Y89_g11814</name>
</gene>
<dbReference type="Proteomes" id="UP000566819">
    <property type="component" value="Unassembled WGS sequence"/>
</dbReference>
<dbReference type="AlphaFoldDB" id="A0A8H4RD16"/>
<accession>A0A8H4RD16</accession>
<name>A0A8H4RD16_9HELO</name>
<dbReference type="OrthoDB" id="4630416at2759"/>
<feature type="compositionally biased region" description="Polar residues" evidence="1">
    <location>
        <begin position="240"/>
        <end position="249"/>
    </location>
</feature>
<feature type="region of interest" description="Disordered" evidence="1">
    <location>
        <begin position="387"/>
        <end position="413"/>
    </location>
</feature>
<feature type="region of interest" description="Disordered" evidence="1">
    <location>
        <begin position="218"/>
        <end position="268"/>
    </location>
</feature>
<evidence type="ECO:0000256" key="1">
    <source>
        <dbReference type="SAM" id="MobiDB-lite"/>
    </source>
</evidence>
<reference evidence="2 3" key="1">
    <citation type="submission" date="2020-03" db="EMBL/GenBank/DDBJ databases">
        <title>Draft Genome Sequence of Cudoniella acicularis.</title>
        <authorList>
            <person name="Buettner E."/>
            <person name="Kellner H."/>
        </authorList>
    </citation>
    <scope>NUCLEOTIDE SEQUENCE [LARGE SCALE GENOMIC DNA]</scope>
    <source>
        <strain evidence="2 3">DSM 108380</strain>
    </source>
</reference>
<evidence type="ECO:0000313" key="2">
    <source>
        <dbReference type="EMBL" id="KAF4626346.1"/>
    </source>
</evidence>
<protein>
    <submittedName>
        <fullName evidence="2">Uncharacterized protein</fullName>
    </submittedName>
</protein>